<evidence type="ECO:0000256" key="3">
    <source>
        <dbReference type="ARBA" id="ARBA00022490"/>
    </source>
</evidence>
<dbReference type="GO" id="GO:0006617">
    <property type="term" value="P:SRP-dependent cotranslational protein targeting to membrane, signal sequence recognition"/>
    <property type="evidence" value="ECO:0007669"/>
    <property type="project" value="TreeGrafter"/>
</dbReference>
<protein>
    <submittedName>
        <fullName evidence="8">Signal recognition particle protein</fullName>
    </submittedName>
</protein>
<dbReference type="EMBL" id="GEEE01018244">
    <property type="protein sequence ID" value="JAP44981.1"/>
    <property type="molecule type" value="Transcribed_RNA"/>
</dbReference>
<dbReference type="Gene3D" id="3.30.56.30">
    <property type="entry name" value="Signal recognition particle, SRP19-like subunit"/>
    <property type="match status" value="1"/>
</dbReference>
<dbReference type="InterPro" id="IPR002778">
    <property type="entry name" value="Signal_recog_particle_SRP19"/>
</dbReference>
<dbReference type="PANTHER" id="PTHR17453">
    <property type="entry name" value="SIGNAL RECOGNITION PARTICLE 19 KD PROTEIN"/>
    <property type="match status" value="1"/>
</dbReference>
<gene>
    <name evidence="8" type="primary">SRP19</name>
    <name evidence="8" type="ORF">TR98587</name>
</gene>
<comment type="similarity">
    <text evidence="2">Belongs to the SRP19 family.</text>
</comment>
<evidence type="ECO:0000256" key="7">
    <source>
        <dbReference type="SAM" id="MobiDB-lite"/>
    </source>
</evidence>
<evidence type="ECO:0000256" key="4">
    <source>
        <dbReference type="ARBA" id="ARBA00023135"/>
    </source>
</evidence>
<keyword evidence="3" id="KW-0963">Cytoplasm</keyword>
<comment type="function">
    <text evidence="6">Component of the signal recognition particle (SRP) complex, a ribonucleoprotein complex that mediates the cotranslational targeting of secretory and membrane proteins to the endoplasmic reticulum (ER). Binds directly to 7SL RNA. Mediates binding of SRP54 to the SRP complex.</text>
</comment>
<evidence type="ECO:0000256" key="5">
    <source>
        <dbReference type="ARBA" id="ARBA00023274"/>
    </source>
</evidence>
<dbReference type="GO" id="GO:0008312">
    <property type="term" value="F:7S RNA binding"/>
    <property type="evidence" value="ECO:0007669"/>
    <property type="project" value="InterPro"/>
</dbReference>
<dbReference type="PANTHER" id="PTHR17453:SF0">
    <property type="entry name" value="SIGNAL RECOGNITION PARTICLE 19 KDA PROTEIN"/>
    <property type="match status" value="1"/>
</dbReference>
<keyword evidence="5" id="KW-0687">Ribonucleoprotein</keyword>
<evidence type="ECO:0000256" key="2">
    <source>
        <dbReference type="ARBA" id="ARBA00008910"/>
    </source>
</evidence>
<accession>A0A0X3NYW3</accession>
<evidence type="ECO:0000256" key="1">
    <source>
        <dbReference type="ARBA" id="ARBA00004496"/>
    </source>
</evidence>
<proteinExistence type="inferred from homology"/>
<dbReference type="GO" id="GO:0005786">
    <property type="term" value="C:signal recognition particle, endoplasmic reticulum targeting"/>
    <property type="evidence" value="ECO:0007669"/>
    <property type="project" value="UniProtKB-KW"/>
</dbReference>
<comment type="subcellular location">
    <subcellularLocation>
        <location evidence="1">Cytoplasm</location>
    </subcellularLocation>
</comment>
<dbReference type="InterPro" id="IPR036521">
    <property type="entry name" value="SRP19-like_sf"/>
</dbReference>
<keyword evidence="4" id="KW-0733">Signal recognition particle</keyword>
<name>A0A0X3NYW3_SCHSO</name>
<dbReference type="Pfam" id="PF01922">
    <property type="entry name" value="SRP19"/>
    <property type="match status" value="1"/>
</dbReference>
<dbReference type="SUPFAM" id="SSF69695">
    <property type="entry name" value="SRP19"/>
    <property type="match status" value="1"/>
</dbReference>
<dbReference type="AlphaFoldDB" id="A0A0X3NYW3"/>
<sequence length="144" mass="16633">MDLPTSKPFHPSMSHSEKERWICIYPVYINSRVPRSRGRKVSVEQAVDNPKHTEICAILQNIGIQHLAENKVYSRERDPAETQTRWRIRVQLKNDDGSLTNEQFPTRHSLLLYLGKTIPMLKSRHSGGQGSDQVPYKGKKGKRR</sequence>
<organism evidence="8">
    <name type="scientific">Schistocephalus solidus</name>
    <name type="common">Tapeworm</name>
    <dbReference type="NCBI Taxonomy" id="70667"/>
    <lineage>
        <taxon>Eukaryota</taxon>
        <taxon>Metazoa</taxon>
        <taxon>Spiralia</taxon>
        <taxon>Lophotrochozoa</taxon>
        <taxon>Platyhelminthes</taxon>
        <taxon>Cestoda</taxon>
        <taxon>Eucestoda</taxon>
        <taxon>Diphyllobothriidea</taxon>
        <taxon>Diphyllobothriidae</taxon>
        <taxon>Schistocephalus</taxon>
    </lineage>
</organism>
<reference evidence="8" key="1">
    <citation type="submission" date="2016-01" db="EMBL/GenBank/DDBJ databases">
        <title>Reference transcriptome for the parasite Schistocephalus solidus: insights into the molecular evolution of parasitism.</title>
        <authorList>
            <person name="Hebert F.O."/>
            <person name="Grambauer S."/>
            <person name="Barber I."/>
            <person name="Landry C.R."/>
            <person name="Aubin-Horth N."/>
        </authorList>
    </citation>
    <scope>NUCLEOTIDE SEQUENCE</scope>
</reference>
<evidence type="ECO:0000313" key="8">
    <source>
        <dbReference type="EMBL" id="JAP44981.1"/>
    </source>
</evidence>
<evidence type="ECO:0000256" key="6">
    <source>
        <dbReference type="ARBA" id="ARBA00045518"/>
    </source>
</evidence>
<feature type="region of interest" description="Disordered" evidence="7">
    <location>
        <begin position="122"/>
        <end position="144"/>
    </location>
</feature>